<sequence length="128" mass="14413">MRFYGLVCTNRGGPDHLLNLLSGYQLGAPFTFAGLEILKGNAERCCERRELDKPCIWSQKPQDISHYGKRIPYRARIRREKIAEEAGSSPAPRKCNEKSILPHRAEDYFNDPASSPSICGVRGQMCIS</sequence>
<keyword evidence="2" id="KW-1185">Reference proteome</keyword>
<name>A0A292PX33_9PEZI</name>
<organism evidence="1 2">
    <name type="scientific">Tuber aestivum</name>
    <name type="common">summer truffle</name>
    <dbReference type="NCBI Taxonomy" id="59557"/>
    <lineage>
        <taxon>Eukaryota</taxon>
        <taxon>Fungi</taxon>
        <taxon>Dikarya</taxon>
        <taxon>Ascomycota</taxon>
        <taxon>Pezizomycotina</taxon>
        <taxon>Pezizomycetes</taxon>
        <taxon>Pezizales</taxon>
        <taxon>Tuberaceae</taxon>
        <taxon>Tuber</taxon>
    </lineage>
</organism>
<accession>A0A292PX33</accession>
<gene>
    <name evidence="1" type="ORF">GSTUAT00003794001</name>
</gene>
<dbReference type="AlphaFoldDB" id="A0A292PX33"/>
<dbReference type="EMBL" id="LN891004">
    <property type="protein sequence ID" value="CUS12119.1"/>
    <property type="molecule type" value="Genomic_DNA"/>
</dbReference>
<reference evidence="1" key="1">
    <citation type="submission" date="2015-10" db="EMBL/GenBank/DDBJ databases">
        <authorList>
            <person name="Regsiter A."/>
            <person name="william w."/>
        </authorList>
    </citation>
    <scope>NUCLEOTIDE SEQUENCE</scope>
    <source>
        <strain evidence="1">Montdore</strain>
    </source>
</reference>
<evidence type="ECO:0000313" key="2">
    <source>
        <dbReference type="Proteomes" id="UP001412239"/>
    </source>
</evidence>
<protein>
    <submittedName>
        <fullName evidence="1">Uncharacterized protein</fullName>
    </submittedName>
</protein>
<evidence type="ECO:0000313" key="1">
    <source>
        <dbReference type="EMBL" id="CUS12119.1"/>
    </source>
</evidence>
<dbReference type="Proteomes" id="UP001412239">
    <property type="component" value="Unassembled WGS sequence"/>
</dbReference>
<proteinExistence type="predicted"/>